<reference evidence="2" key="2">
    <citation type="journal article" date="2023" name="Plants (Basel)">
        <title>Annotation of the Turnera subulata (Passifloraceae) Draft Genome Reveals the S-Locus Evolved after the Divergence of Turneroideae from Passifloroideae in a Stepwise Manner.</title>
        <authorList>
            <person name="Henning P.M."/>
            <person name="Roalson E.H."/>
            <person name="Mir W."/>
            <person name="McCubbin A.G."/>
            <person name="Shore J.S."/>
        </authorList>
    </citation>
    <scope>NUCLEOTIDE SEQUENCE</scope>
    <source>
        <strain evidence="2">F60SS</strain>
    </source>
</reference>
<gene>
    <name evidence="2" type="ORF">Tsubulata_030408</name>
</gene>
<accession>A0A9Q0JG58</accession>
<feature type="compositionally biased region" description="Basic and acidic residues" evidence="1">
    <location>
        <begin position="67"/>
        <end position="79"/>
    </location>
</feature>
<evidence type="ECO:0000313" key="3">
    <source>
        <dbReference type="Proteomes" id="UP001141552"/>
    </source>
</evidence>
<dbReference type="OrthoDB" id="118550at2759"/>
<feature type="compositionally biased region" description="Acidic residues" evidence="1">
    <location>
        <begin position="37"/>
        <end position="51"/>
    </location>
</feature>
<organism evidence="2 3">
    <name type="scientific">Turnera subulata</name>
    <dbReference type="NCBI Taxonomy" id="218843"/>
    <lineage>
        <taxon>Eukaryota</taxon>
        <taxon>Viridiplantae</taxon>
        <taxon>Streptophyta</taxon>
        <taxon>Embryophyta</taxon>
        <taxon>Tracheophyta</taxon>
        <taxon>Spermatophyta</taxon>
        <taxon>Magnoliopsida</taxon>
        <taxon>eudicotyledons</taxon>
        <taxon>Gunneridae</taxon>
        <taxon>Pentapetalae</taxon>
        <taxon>rosids</taxon>
        <taxon>fabids</taxon>
        <taxon>Malpighiales</taxon>
        <taxon>Passifloraceae</taxon>
        <taxon>Turnera</taxon>
    </lineage>
</organism>
<reference evidence="2" key="1">
    <citation type="submission" date="2022-02" db="EMBL/GenBank/DDBJ databases">
        <authorList>
            <person name="Henning P.M."/>
            <person name="McCubbin A.G."/>
            <person name="Shore J.S."/>
        </authorList>
    </citation>
    <scope>NUCLEOTIDE SEQUENCE</scope>
    <source>
        <strain evidence="2">F60SS</strain>
        <tissue evidence="2">Leaves</tissue>
    </source>
</reference>
<evidence type="ECO:0000256" key="1">
    <source>
        <dbReference type="SAM" id="MobiDB-lite"/>
    </source>
</evidence>
<feature type="region of interest" description="Disordered" evidence="1">
    <location>
        <begin position="1"/>
        <end position="79"/>
    </location>
</feature>
<name>A0A9Q0JG58_9ROSI</name>
<dbReference type="AlphaFoldDB" id="A0A9Q0JG58"/>
<keyword evidence="3" id="KW-1185">Reference proteome</keyword>
<proteinExistence type="predicted"/>
<sequence length="211" mass="22765">MPASPSFPSSDGRGKWKRKKREPQIPRKPQPRHDDPPAADDDDDDDPAAEDDNPHPHQSNDPENSEDPNHNPDPDPREAEVLIDGGLRLCDFPAVTRLAVNRPHASVLSIVAAERANSAGVSGPRSQQPVPNLENVSYGQMLAVSAVPAEALGTDPDRTDGGNPAFVVTPPPIMDGKGVVKRFGNRVHALPMHSGLTFFFPSFSFSFICSL</sequence>
<evidence type="ECO:0000313" key="2">
    <source>
        <dbReference type="EMBL" id="KAJ4840538.1"/>
    </source>
</evidence>
<comment type="caution">
    <text evidence="2">The sequence shown here is derived from an EMBL/GenBank/DDBJ whole genome shotgun (WGS) entry which is preliminary data.</text>
</comment>
<protein>
    <submittedName>
        <fullName evidence="2">Uncharacterized protein</fullName>
    </submittedName>
</protein>
<dbReference type="Proteomes" id="UP001141552">
    <property type="component" value="Unassembled WGS sequence"/>
</dbReference>
<dbReference type="EMBL" id="JAKUCV010003025">
    <property type="protein sequence ID" value="KAJ4840538.1"/>
    <property type="molecule type" value="Genomic_DNA"/>
</dbReference>